<accession>A0A9Q3EV43</accession>
<comment type="caution">
    <text evidence="2">The sequence shown here is derived from an EMBL/GenBank/DDBJ whole genome shotgun (WGS) entry which is preliminary data.</text>
</comment>
<evidence type="ECO:0000313" key="2">
    <source>
        <dbReference type="EMBL" id="MBW0527584.1"/>
    </source>
</evidence>
<evidence type="ECO:0000313" key="3">
    <source>
        <dbReference type="Proteomes" id="UP000765509"/>
    </source>
</evidence>
<name>A0A9Q3EV43_9BASI</name>
<proteinExistence type="predicted"/>
<reference evidence="2" key="1">
    <citation type="submission" date="2021-03" db="EMBL/GenBank/DDBJ databases">
        <title>Draft genome sequence of rust myrtle Austropuccinia psidii MF-1, a brazilian biotype.</title>
        <authorList>
            <person name="Quecine M.C."/>
            <person name="Pachon D.M.R."/>
            <person name="Bonatelli M.L."/>
            <person name="Correr F.H."/>
            <person name="Franceschini L.M."/>
            <person name="Leite T.F."/>
            <person name="Margarido G.R.A."/>
            <person name="Almeida C.A."/>
            <person name="Ferrarezi J.A."/>
            <person name="Labate C.A."/>
        </authorList>
    </citation>
    <scope>NUCLEOTIDE SEQUENCE</scope>
    <source>
        <strain evidence="2">MF-1</strain>
    </source>
</reference>
<gene>
    <name evidence="2" type="ORF">O181_067299</name>
</gene>
<organism evidence="2 3">
    <name type="scientific">Austropuccinia psidii MF-1</name>
    <dbReference type="NCBI Taxonomy" id="1389203"/>
    <lineage>
        <taxon>Eukaryota</taxon>
        <taxon>Fungi</taxon>
        <taxon>Dikarya</taxon>
        <taxon>Basidiomycota</taxon>
        <taxon>Pucciniomycotina</taxon>
        <taxon>Pucciniomycetes</taxon>
        <taxon>Pucciniales</taxon>
        <taxon>Sphaerophragmiaceae</taxon>
        <taxon>Austropuccinia</taxon>
    </lineage>
</organism>
<protein>
    <submittedName>
        <fullName evidence="2">Uncharacterized protein</fullName>
    </submittedName>
</protein>
<feature type="region of interest" description="Disordered" evidence="1">
    <location>
        <begin position="79"/>
        <end position="102"/>
    </location>
</feature>
<dbReference type="EMBL" id="AVOT02033639">
    <property type="protein sequence ID" value="MBW0527584.1"/>
    <property type="molecule type" value="Genomic_DNA"/>
</dbReference>
<dbReference type="AlphaFoldDB" id="A0A9Q3EV43"/>
<sequence length="102" mass="11246">MCHMRISVKAQTHFHTICNVWVITPHGATQKFGMLILVHEKTSAPPPGHLTPLPCLLSRLSGFCFPAKSSPMLSMFMRLQPPPDETPTLPSPLLTLPPPPSR</sequence>
<evidence type="ECO:0000256" key="1">
    <source>
        <dbReference type="SAM" id="MobiDB-lite"/>
    </source>
</evidence>
<dbReference type="Proteomes" id="UP000765509">
    <property type="component" value="Unassembled WGS sequence"/>
</dbReference>
<keyword evidence="3" id="KW-1185">Reference proteome</keyword>